<name>A0AAF0FNS6_9CAUD</name>
<dbReference type="EMBL" id="OQ376858">
    <property type="protein sequence ID" value="WFG40910.1"/>
    <property type="molecule type" value="Genomic_DNA"/>
</dbReference>
<evidence type="ECO:0000313" key="2">
    <source>
        <dbReference type="EMBL" id="WFG40910.1"/>
    </source>
</evidence>
<sequence>MADLYDFSDLSDLPEDMQKRLATNGGAEPELVGKIVEIVVNAPRALSLAQIIAVATRMGLELPAETTVRSYVKRAIKDGRIALVTRQSYGAPVADEEAADEADPVADIAVEDVEPATAVEPEPTVADEDDPLAGL</sequence>
<feature type="region of interest" description="Disordered" evidence="1">
    <location>
        <begin position="114"/>
        <end position="135"/>
    </location>
</feature>
<evidence type="ECO:0000256" key="1">
    <source>
        <dbReference type="SAM" id="MobiDB-lite"/>
    </source>
</evidence>
<feature type="compositionally biased region" description="Acidic residues" evidence="1">
    <location>
        <begin position="125"/>
        <end position="135"/>
    </location>
</feature>
<keyword evidence="3" id="KW-1185">Reference proteome</keyword>
<organism evidence="2 3">
    <name type="scientific">Paracoccus phage ParMal1</name>
    <dbReference type="NCBI Taxonomy" id="3032416"/>
    <lineage>
        <taxon>Viruses</taxon>
        <taxon>Duplodnaviria</taxon>
        <taxon>Heunggongvirae</taxon>
        <taxon>Uroviricota</taxon>
        <taxon>Caudoviricetes</taxon>
        <taxon>Autographivirales</taxon>
        <taxon>Autographivirales incertae sedis</taxon>
        <taxon>Mallvirus</taxon>
        <taxon>Mallvirus ParMal1</taxon>
    </lineage>
</organism>
<dbReference type="Proteomes" id="UP001216172">
    <property type="component" value="Segment"/>
</dbReference>
<protein>
    <submittedName>
        <fullName evidence="2">Uncharacterized protein</fullName>
    </submittedName>
</protein>
<proteinExistence type="predicted"/>
<gene>
    <name evidence="2" type="ORF">ParaMal1_00026</name>
</gene>
<accession>A0AAF0FNS6</accession>
<evidence type="ECO:0000313" key="3">
    <source>
        <dbReference type="Proteomes" id="UP001216172"/>
    </source>
</evidence>
<reference evidence="2" key="1">
    <citation type="submission" date="2023-02" db="EMBL/GenBank/DDBJ databases">
        <authorList>
            <person name="Rihtman B."/>
        </authorList>
    </citation>
    <scope>NUCLEOTIDE SEQUENCE</scope>
</reference>